<name>A0A183DBC4_9BILA</name>
<dbReference type="Proteomes" id="UP000271098">
    <property type="component" value="Unassembled WGS sequence"/>
</dbReference>
<proteinExistence type="predicted"/>
<evidence type="ECO:0000313" key="2">
    <source>
        <dbReference type="EMBL" id="VDK53073.1"/>
    </source>
</evidence>
<feature type="region of interest" description="Disordered" evidence="1">
    <location>
        <begin position="1"/>
        <end position="28"/>
    </location>
</feature>
<dbReference type="WBParaSite" id="GPUH_0000602301-mRNA-1">
    <property type="protein sequence ID" value="GPUH_0000602301-mRNA-1"/>
    <property type="gene ID" value="GPUH_0000602301"/>
</dbReference>
<evidence type="ECO:0000313" key="3">
    <source>
        <dbReference type="Proteomes" id="UP000271098"/>
    </source>
</evidence>
<gene>
    <name evidence="2" type="ORF">GPUH_LOCUS6014</name>
</gene>
<organism evidence="4">
    <name type="scientific">Gongylonema pulchrum</name>
    <dbReference type="NCBI Taxonomy" id="637853"/>
    <lineage>
        <taxon>Eukaryota</taxon>
        <taxon>Metazoa</taxon>
        <taxon>Ecdysozoa</taxon>
        <taxon>Nematoda</taxon>
        <taxon>Chromadorea</taxon>
        <taxon>Rhabditida</taxon>
        <taxon>Spirurina</taxon>
        <taxon>Spiruromorpha</taxon>
        <taxon>Spiruroidea</taxon>
        <taxon>Gongylonematidae</taxon>
        <taxon>Gongylonema</taxon>
    </lineage>
</organism>
<feature type="compositionally biased region" description="Basic residues" evidence="1">
    <location>
        <begin position="7"/>
        <end position="28"/>
    </location>
</feature>
<accession>A0A183DBC4</accession>
<protein>
    <submittedName>
        <fullName evidence="4">30S ribosomal protein S18</fullName>
    </submittedName>
</protein>
<dbReference type="AlphaFoldDB" id="A0A183DBC4"/>
<reference evidence="4" key="1">
    <citation type="submission" date="2016-06" db="UniProtKB">
        <authorList>
            <consortium name="WormBaseParasite"/>
        </authorList>
    </citation>
    <scope>IDENTIFICATION</scope>
</reference>
<sequence length="52" mass="6569">MQANPRRDRKPTIRKFRRQQHRRRCRPNHRFQRLRSRMAALNTLEQQTKITK</sequence>
<reference evidence="2 3" key="2">
    <citation type="submission" date="2018-11" db="EMBL/GenBank/DDBJ databases">
        <authorList>
            <consortium name="Pathogen Informatics"/>
        </authorList>
    </citation>
    <scope>NUCLEOTIDE SEQUENCE [LARGE SCALE GENOMIC DNA]</scope>
</reference>
<evidence type="ECO:0000313" key="4">
    <source>
        <dbReference type="WBParaSite" id="GPUH_0000602301-mRNA-1"/>
    </source>
</evidence>
<dbReference type="EMBL" id="UYRT01013483">
    <property type="protein sequence ID" value="VDK53073.1"/>
    <property type="molecule type" value="Genomic_DNA"/>
</dbReference>
<evidence type="ECO:0000256" key="1">
    <source>
        <dbReference type="SAM" id="MobiDB-lite"/>
    </source>
</evidence>
<keyword evidence="3" id="KW-1185">Reference proteome</keyword>